<evidence type="ECO:0000256" key="1">
    <source>
        <dbReference type="ARBA" id="ARBA00022741"/>
    </source>
</evidence>
<accession>A0ABR0K643</accession>
<dbReference type="Proteomes" id="UP001345013">
    <property type="component" value="Unassembled WGS sequence"/>
</dbReference>
<evidence type="ECO:0000256" key="2">
    <source>
        <dbReference type="ARBA" id="ARBA00022801"/>
    </source>
</evidence>
<name>A0ABR0K643_9EURO</name>
<keyword evidence="8" id="KW-1185">Reference proteome</keyword>
<dbReference type="SUPFAM" id="SSF52540">
    <property type="entry name" value="P-loop containing nucleoside triphosphate hydrolases"/>
    <property type="match status" value="2"/>
</dbReference>
<dbReference type="PANTHER" id="PTHR45626">
    <property type="entry name" value="TRANSCRIPTION TERMINATION FACTOR 2-RELATED"/>
    <property type="match status" value="1"/>
</dbReference>
<evidence type="ECO:0000256" key="3">
    <source>
        <dbReference type="ARBA" id="ARBA00022840"/>
    </source>
</evidence>
<dbReference type="PANTHER" id="PTHR45626:SF52">
    <property type="entry name" value="SINGLE-STRANDED DNA-DEPENDENT ATPASE (EUROFUNG)"/>
    <property type="match status" value="1"/>
</dbReference>
<organism evidence="7 8">
    <name type="scientific">Lithohypha guttulata</name>
    <dbReference type="NCBI Taxonomy" id="1690604"/>
    <lineage>
        <taxon>Eukaryota</taxon>
        <taxon>Fungi</taxon>
        <taxon>Dikarya</taxon>
        <taxon>Ascomycota</taxon>
        <taxon>Pezizomycotina</taxon>
        <taxon>Eurotiomycetes</taxon>
        <taxon>Chaetothyriomycetidae</taxon>
        <taxon>Chaetothyriales</taxon>
        <taxon>Trichomeriaceae</taxon>
        <taxon>Lithohypha</taxon>
    </lineage>
</organism>
<evidence type="ECO:0000313" key="7">
    <source>
        <dbReference type="EMBL" id="KAK5089273.1"/>
    </source>
</evidence>
<dbReference type="InterPro" id="IPR014001">
    <property type="entry name" value="Helicase_ATP-bd"/>
</dbReference>
<dbReference type="Pfam" id="PF00271">
    <property type="entry name" value="Helicase_C"/>
    <property type="match status" value="1"/>
</dbReference>
<dbReference type="SMART" id="SM00487">
    <property type="entry name" value="DEXDc"/>
    <property type="match status" value="1"/>
</dbReference>
<reference evidence="7 8" key="1">
    <citation type="submission" date="2023-08" db="EMBL/GenBank/DDBJ databases">
        <title>Black Yeasts Isolated from many extreme environments.</title>
        <authorList>
            <person name="Coleine C."/>
            <person name="Stajich J.E."/>
            <person name="Selbmann L."/>
        </authorList>
    </citation>
    <scope>NUCLEOTIDE SEQUENCE [LARGE SCALE GENOMIC DNA]</scope>
    <source>
        <strain evidence="7 8">CCFEE 5885</strain>
    </source>
</reference>
<dbReference type="CDD" id="cd18793">
    <property type="entry name" value="SF2_C_SNF"/>
    <property type="match status" value="1"/>
</dbReference>
<keyword evidence="2" id="KW-0378">Hydrolase</keyword>
<dbReference type="InterPro" id="IPR038718">
    <property type="entry name" value="SNF2-like_sf"/>
</dbReference>
<dbReference type="CDD" id="cd18008">
    <property type="entry name" value="DEXDc_SHPRH-like"/>
    <property type="match status" value="1"/>
</dbReference>
<dbReference type="InterPro" id="IPR000330">
    <property type="entry name" value="SNF2_N"/>
</dbReference>
<keyword evidence="1" id="KW-0547">Nucleotide-binding</keyword>
<gene>
    <name evidence="7" type="ORF">LTR24_006342</name>
</gene>
<dbReference type="PROSITE" id="PS51192">
    <property type="entry name" value="HELICASE_ATP_BIND_1"/>
    <property type="match status" value="1"/>
</dbReference>
<dbReference type="Gene3D" id="3.40.50.300">
    <property type="entry name" value="P-loop containing nucleotide triphosphate hydrolases"/>
    <property type="match status" value="1"/>
</dbReference>
<feature type="domain" description="Helicase ATP-binding" evidence="5">
    <location>
        <begin position="382"/>
        <end position="573"/>
    </location>
</feature>
<dbReference type="PROSITE" id="PS51194">
    <property type="entry name" value="HELICASE_CTER"/>
    <property type="match status" value="1"/>
</dbReference>
<dbReference type="SMART" id="SM00490">
    <property type="entry name" value="HELICc"/>
    <property type="match status" value="1"/>
</dbReference>
<comment type="caution">
    <text evidence="7">The sequence shown here is derived from an EMBL/GenBank/DDBJ whole genome shotgun (WGS) entry which is preliminary data.</text>
</comment>
<feature type="compositionally biased region" description="Basic and acidic residues" evidence="4">
    <location>
        <begin position="55"/>
        <end position="68"/>
    </location>
</feature>
<dbReference type="InterPro" id="IPR050628">
    <property type="entry name" value="SNF2_RAD54_helicase_TF"/>
</dbReference>
<keyword evidence="3" id="KW-0067">ATP-binding</keyword>
<dbReference type="Gene3D" id="3.40.50.10810">
    <property type="entry name" value="Tandem AAA-ATPase domain"/>
    <property type="match status" value="1"/>
</dbReference>
<dbReference type="Pfam" id="PF00176">
    <property type="entry name" value="SNF2-rel_dom"/>
    <property type="match status" value="1"/>
</dbReference>
<evidence type="ECO:0000259" key="6">
    <source>
        <dbReference type="PROSITE" id="PS51194"/>
    </source>
</evidence>
<dbReference type="InterPro" id="IPR001650">
    <property type="entry name" value="Helicase_C-like"/>
</dbReference>
<dbReference type="InterPro" id="IPR049730">
    <property type="entry name" value="SNF2/RAD54-like_C"/>
</dbReference>
<evidence type="ECO:0000256" key="4">
    <source>
        <dbReference type="SAM" id="MobiDB-lite"/>
    </source>
</evidence>
<protein>
    <submittedName>
        <fullName evidence="7">Uncharacterized protein</fullName>
    </submittedName>
</protein>
<dbReference type="EMBL" id="JAVRRG010000081">
    <property type="protein sequence ID" value="KAK5089273.1"/>
    <property type="molecule type" value="Genomic_DNA"/>
</dbReference>
<dbReference type="InterPro" id="IPR027417">
    <property type="entry name" value="P-loop_NTPase"/>
</dbReference>
<proteinExistence type="predicted"/>
<sequence length="1025" mass="114551">MDVLSGGANGQVMGENGVSAQNNVNTSATGFKFLESLHGAERRLEERPAKKVKTEHKSTDEDQKKDPAKSSSRHGNAGVGEYFKPKPDPSITGTTIPSAAIDLTNDDDTDDGLEITGVRSLDDQEVCYGMVDGSVLAHKVPRPDKAKSSHFATNQWPVFKVGLQRVQDTPLRIECTDPYGIMFGFVEEQLSQALAPAMDGFPKLRVQCRMLTRSKKDTEWVHQDCSDRYRVIMNLYGRRGDVQKIGQWFGQKNIWLKAPMVADAGIPVMNPHQARRNNPQKVFTGHHVVNIARTVEEATDAVSKLFDYQSEEGNELLDTEPPRSIVTTLLPHQKQALTFMLRQEQPRTFSTEEAGNSSLWRKKLNNRGHPIYEEVVTGMQVNEEPPQSLGGLLADVMGLGKTIQALSLIASTAAAATAFSQERLLKNGEGEAPLVCHSRATLLVAPVSTVKNWEDQIKDHTSAGSMTYHVYHGPHRCRNAFKLSDNDIVITTYGTAAAEIIGKGSTGGEPSPLLKIRWFRIVLDEAHQIRESKSSQARAMYQLFAQRRWCLTGTPIQNRIEDLGSLTIFLRLYPYDTISRFNQYIRAPAQSGDPSFLKRLRVFVDSFTLRRLRDRIDLPERHDLIVNLDLSKEERALHEYFREKFTVVVKDMARENGKKATGGQYHRVLKGIMILRLVCDHGKELLGEAELEEYKGSAPDDPVDIEQEKRPADITTRMAYEHFGMMAEADMDMCARCSRRFGGDSPTSDLDSPESSALAVVLPCLEVFCSDCFETYRAAFNAASASGENIVCEECLMTMSPQYVPIPKTYADELQRAPEETTTTKNNVFKNGYYTGPHTKTKALLADITAMNQESTQLIENGEAPLKCVVFSEFTSHLDLIGKALRDNGHTFVRIDGSMTLPQRRKVLDALNTDDSVTILLASIKAAGQGLNLTAASHAFIMEPMWNPAAEAQAVDRIYRIGQKRKVVVKRYRIVQSIEDKIVGLQDRKKKVAEMSMEKTAMRKALGKKERNEEHLKAMLDMFKA</sequence>
<feature type="region of interest" description="Disordered" evidence="4">
    <location>
        <begin position="39"/>
        <end position="93"/>
    </location>
</feature>
<evidence type="ECO:0000313" key="8">
    <source>
        <dbReference type="Proteomes" id="UP001345013"/>
    </source>
</evidence>
<feature type="compositionally biased region" description="Basic and acidic residues" evidence="4">
    <location>
        <begin position="39"/>
        <end position="49"/>
    </location>
</feature>
<feature type="region of interest" description="Disordered" evidence="4">
    <location>
        <begin position="1"/>
        <end position="21"/>
    </location>
</feature>
<feature type="domain" description="Helicase C-terminal" evidence="6">
    <location>
        <begin position="854"/>
        <end position="1003"/>
    </location>
</feature>
<evidence type="ECO:0000259" key="5">
    <source>
        <dbReference type="PROSITE" id="PS51192"/>
    </source>
</evidence>